<dbReference type="Proteomes" id="UP000311605">
    <property type="component" value="Unassembled WGS sequence"/>
</dbReference>
<dbReference type="InterPro" id="IPR000522">
    <property type="entry name" value="ABC_transptr_permease_BtuC"/>
</dbReference>
<dbReference type="GO" id="GO:0033214">
    <property type="term" value="P:siderophore-iron import into cell"/>
    <property type="evidence" value="ECO:0007669"/>
    <property type="project" value="TreeGrafter"/>
</dbReference>
<evidence type="ECO:0000256" key="3">
    <source>
        <dbReference type="ARBA" id="ARBA00022448"/>
    </source>
</evidence>
<feature type="transmembrane region" description="Helical" evidence="8">
    <location>
        <begin position="256"/>
        <end position="284"/>
    </location>
</feature>
<evidence type="ECO:0000313" key="10">
    <source>
        <dbReference type="Proteomes" id="UP000311605"/>
    </source>
</evidence>
<keyword evidence="3" id="KW-0813">Transport</keyword>
<evidence type="ECO:0000256" key="6">
    <source>
        <dbReference type="ARBA" id="ARBA00022989"/>
    </source>
</evidence>
<comment type="subcellular location">
    <subcellularLocation>
        <location evidence="1">Cell membrane</location>
        <topology evidence="1">Multi-pass membrane protein</topology>
    </subcellularLocation>
</comment>
<keyword evidence="5 8" id="KW-0812">Transmembrane</keyword>
<feature type="transmembrane region" description="Helical" evidence="8">
    <location>
        <begin position="296"/>
        <end position="314"/>
    </location>
</feature>
<dbReference type="OrthoDB" id="9811975at2"/>
<protein>
    <submittedName>
        <fullName evidence="9">Iron chelate uptake ABC transporter family permease subunit</fullName>
    </submittedName>
</protein>
<gene>
    <name evidence="9" type="ORF">FHP24_12135</name>
</gene>
<dbReference type="GO" id="GO:0022857">
    <property type="term" value="F:transmembrane transporter activity"/>
    <property type="evidence" value="ECO:0007669"/>
    <property type="project" value="InterPro"/>
</dbReference>
<organism evidence="9 10">
    <name type="scientific">Aliirhizobium smilacinae</name>
    <dbReference type="NCBI Taxonomy" id="1395944"/>
    <lineage>
        <taxon>Bacteria</taxon>
        <taxon>Pseudomonadati</taxon>
        <taxon>Pseudomonadota</taxon>
        <taxon>Alphaproteobacteria</taxon>
        <taxon>Hyphomicrobiales</taxon>
        <taxon>Rhizobiaceae</taxon>
        <taxon>Aliirhizobium</taxon>
    </lineage>
</organism>
<evidence type="ECO:0000256" key="1">
    <source>
        <dbReference type="ARBA" id="ARBA00004651"/>
    </source>
</evidence>
<accession>A0A5C4XKV4</accession>
<name>A0A5C4XKV4_9HYPH</name>
<feature type="transmembrane region" description="Helical" evidence="8">
    <location>
        <begin position="166"/>
        <end position="187"/>
    </location>
</feature>
<dbReference type="Gene3D" id="1.10.3470.10">
    <property type="entry name" value="ABC transporter involved in vitamin B12 uptake, BtuC"/>
    <property type="match status" value="1"/>
</dbReference>
<reference evidence="9 10" key="1">
    <citation type="submission" date="2019-06" db="EMBL/GenBank/DDBJ databases">
        <title>The draft genome of Rhizobium smilacinae PTYR-5.</title>
        <authorList>
            <person name="Liu L."/>
            <person name="Li L."/>
            <person name="Zhang X."/>
        </authorList>
    </citation>
    <scope>NUCLEOTIDE SEQUENCE [LARGE SCALE GENOMIC DNA]</scope>
    <source>
        <strain evidence="9 10">PTYR-5</strain>
    </source>
</reference>
<comment type="similarity">
    <text evidence="2">Belongs to the binding-protein-dependent transport system permease family. FecCD subfamily.</text>
</comment>
<evidence type="ECO:0000256" key="4">
    <source>
        <dbReference type="ARBA" id="ARBA00022475"/>
    </source>
</evidence>
<evidence type="ECO:0000256" key="2">
    <source>
        <dbReference type="ARBA" id="ARBA00007935"/>
    </source>
</evidence>
<dbReference type="AlphaFoldDB" id="A0A5C4XKV4"/>
<feature type="transmembrane region" description="Helical" evidence="8">
    <location>
        <begin position="108"/>
        <end position="129"/>
    </location>
</feature>
<evidence type="ECO:0000256" key="7">
    <source>
        <dbReference type="ARBA" id="ARBA00023136"/>
    </source>
</evidence>
<evidence type="ECO:0000313" key="9">
    <source>
        <dbReference type="EMBL" id="TNM63551.1"/>
    </source>
</evidence>
<feature type="transmembrane region" description="Helical" evidence="8">
    <location>
        <begin position="211"/>
        <end position="235"/>
    </location>
</feature>
<dbReference type="RefSeq" id="WP_139676459.1">
    <property type="nucleotide sequence ID" value="NZ_VDMN01000002.1"/>
</dbReference>
<feature type="transmembrane region" description="Helical" evidence="8">
    <location>
        <begin position="135"/>
        <end position="154"/>
    </location>
</feature>
<feature type="transmembrane region" description="Helical" evidence="8">
    <location>
        <begin position="326"/>
        <end position="344"/>
    </location>
</feature>
<dbReference type="SUPFAM" id="SSF81345">
    <property type="entry name" value="ABC transporter involved in vitamin B12 uptake, BtuC"/>
    <property type="match status" value="1"/>
</dbReference>
<keyword evidence="6 8" id="KW-1133">Transmembrane helix</keyword>
<keyword evidence="4" id="KW-1003">Cell membrane</keyword>
<dbReference type="PANTHER" id="PTHR30472:SF1">
    <property type="entry name" value="FE(3+) DICITRATE TRANSPORT SYSTEM PERMEASE PROTEIN FECC-RELATED"/>
    <property type="match status" value="1"/>
</dbReference>
<evidence type="ECO:0000256" key="8">
    <source>
        <dbReference type="SAM" id="Phobius"/>
    </source>
</evidence>
<keyword evidence="10" id="KW-1185">Reference proteome</keyword>
<proteinExistence type="inferred from homology"/>
<dbReference type="CDD" id="cd06550">
    <property type="entry name" value="TM_ABC_iron-siderophores_like"/>
    <property type="match status" value="1"/>
</dbReference>
<feature type="transmembrane region" description="Helical" evidence="8">
    <location>
        <begin position="79"/>
        <end position="96"/>
    </location>
</feature>
<dbReference type="FunFam" id="1.10.3470.10:FF:000001">
    <property type="entry name" value="Vitamin B12 ABC transporter permease BtuC"/>
    <property type="match status" value="1"/>
</dbReference>
<keyword evidence="7 8" id="KW-0472">Membrane</keyword>
<comment type="caution">
    <text evidence="9">The sequence shown here is derived from an EMBL/GenBank/DDBJ whole genome shotgun (WGS) entry which is preliminary data.</text>
</comment>
<dbReference type="PANTHER" id="PTHR30472">
    <property type="entry name" value="FERRIC ENTEROBACTIN TRANSPORT SYSTEM PERMEASE PROTEIN"/>
    <property type="match status" value="1"/>
</dbReference>
<sequence>MSCSPLEHDAFAADQAPTARQNGKRLGLIAAAIVLVFVICLSLAIGARTIPVIDVASSLFGGNVSIDSETIWSLRLPRTLLGLMAGIAFALSGALMQALTRNPLADPGILGINAGAAFAMVAAIGLFGISHPLSLIWFAFAGTGLAAIGVYAAAMGGRAGATPLRLTLAGVAIGSVLRGLTSTLIFLDPNTFDHMLNWEVGSLAITGYDNLVYTAPFVVIGVLLALICAPVLNVVALGDDQARSLGAGLRSARIMVVLAVMLLTGAATAAAGPLGFLGLMVPYVARWIGGSDQRWIFAYTLILAPIVLLTADIVGRLSMRPAEIQVGIVTAFIGAPVLIWLVRARKVTAL</sequence>
<evidence type="ECO:0000256" key="5">
    <source>
        <dbReference type="ARBA" id="ARBA00022692"/>
    </source>
</evidence>
<dbReference type="GO" id="GO:0005886">
    <property type="term" value="C:plasma membrane"/>
    <property type="evidence" value="ECO:0007669"/>
    <property type="project" value="UniProtKB-SubCell"/>
</dbReference>
<dbReference type="InterPro" id="IPR037294">
    <property type="entry name" value="ABC_BtuC-like"/>
</dbReference>
<dbReference type="Pfam" id="PF01032">
    <property type="entry name" value="FecCD"/>
    <property type="match status" value="1"/>
</dbReference>
<dbReference type="EMBL" id="VDMN01000002">
    <property type="protein sequence ID" value="TNM63551.1"/>
    <property type="molecule type" value="Genomic_DNA"/>
</dbReference>
<feature type="transmembrane region" description="Helical" evidence="8">
    <location>
        <begin position="26"/>
        <end position="47"/>
    </location>
</feature>